<dbReference type="InterPro" id="IPR039448">
    <property type="entry name" value="Beta_helix"/>
</dbReference>
<evidence type="ECO:0000259" key="4">
    <source>
        <dbReference type="SMART" id="SM00722"/>
    </source>
</evidence>
<dbReference type="SMART" id="SM00722">
    <property type="entry name" value="CASH"/>
    <property type="match status" value="3"/>
</dbReference>
<reference evidence="5 6" key="1">
    <citation type="submission" date="2023-03" db="EMBL/GenBank/DDBJ databases">
        <title>WGS of Methanotrichaceae archaeon Mx.</title>
        <authorList>
            <person name="Sorokin D.Y."/>
            <person name="Merkel A.Y."/>
        </authorList>
    </citation>
    <scope>NUCLEOTIDE SEQUENCE [LARGE SCALE GENOMIC DNA]</scope>
    <source>
        <strain evidence="5 6">Mx</strain>
    </source>
</reference>
<dbReference type="InterPro" id="IPR012334">
    <property type="entry name" value="Pectin_lyas_fold"/>
</dbReference>
<evidence type="ECO:0000313" key="6">
    <source>
        <dbReference type="Proteomes" id="UP001220010"/>
    </source>
</evidence>
<protein>
    <submittedName>
        <fullName evidence="5">NosD domain-containing protein</fullName>
    </submittedName>
</protein>
<dbReference type="InterPro" id="IPR011050">
    <property type="entry name" value="Pectin_lyase_fold/virulence"/>
</dbReference>
<feature type="domain" description="Carbohydrate-binding/sugar hydrolysis" evidence="4">
    <location>
        <begin position="392"/>
        <end position="527"/>
    </location>
</feature>
<dbReference type="Pfam" id="PF05048">
    <property type="entry name" value="NosD"/>
    <property type="match status" value="1"/>
</dbReference>
<evidence type="ECO:0000313" key="5">
    <source>
        <dbReference type="EMBL" id="MDF0589653.1"/>
    </source>
</evidence>
<dbReference type="PANTHER" id="PTHR22990:SF15">
    <property type="entry name" value="F-BOX ONLY PROTEIN 10"/>
    <property type="match status" value="1"/>
</dbReference>
<dbReference type="SMART" id="SM00710">
    <property type="entry name" value="PbH1"/>
    <property type="match status" value="14"/>
</dbReference>
<dbReference type="InterPro" id="IPR007742">
    <property type="entry name" value="NosD_dom"/>
</dbReference>
<organism evidence="5 6">
    <name type="scientific">Candidatus Methanocrinis natronophilus</name>
    <dbReference type="NCBI Taxonomy" id="3033396"/>
    <lineage>
        <taxon>Archaea</taxon>
        <taxon>Methanobacteriati</taxon>
        <taxon>Methanobacteriota</taxon>
        <taxon>Stenosarchaea group</taxon>
        <taxon>Methanomicrobia</taxon>
        <taxon>Methanotrichales</taxon>
        <taxon>Methanotrichaceae</taxon>
        <taxon>Methanocrinis</taxon>
    </lineage>
</organism>
<accession>A0ABT5X4L9</accession>
<dbReference type="InterPro" id="IPR006626">
    <property type="entry name" value="PbH1"/>
</dbReference>
<feature type="domain" description="Carbohydrate-binding/sugar hydrolysis" evidence="4">
    <location>
        <begin position="233"/>
        <end position="376"/>
    </location>
</feature>
<keyword evidence="6" id="KW-1185">Reference proteome</keyword>
<dbReference type="InterPro" id="IPR006633">
    <property type="entry name" value="Carb-bd_sugar_hydrolysis-dom"/>
</dbReference>
<dbReference type="Pfam" id="PF13229">
    <property type="entry name" value="Beta_helix"/>
    <property type="match status" value="1"/>
</dbReference>
<dbReference type="Gene3D" id="2.160.20.10">
    <property type="entry name" value="Single-stranded right-handed beta-helix, Pectin lyase-like"/>
    <property type="match status" value="2"/>
</dbReference>
<evidence type="ECO:0000256" key="1">
    <source>
        <dbReference type="ARBA" id="ARBA00004906"/>
    </source>
</evidence>
<comment type="caution">
    <text evidence="5">The sequence shown here is derived from an EMBL/GenBank/DDBJ whole genome shotgun (WGS) entry which is preliminary data.</text>
</comment>
<gene>
    <name evidence="5" type="ORF">P0O15_00475</name>
</gene>
<dbReference type="NCBIfam" id="TIGR03804">
    <property type="entry name" value="para_beta_helix"/>
    <property type="match status" value="5"/>
</dbReference>
<comment type="pathway">
    <text evidence="1">Protein modification; protein ubiquitination.</text>
</comment>
<keyword evidence="2" id="KW-0677">Repeat</keyword>
<dbReference type="InterPro" id="IPR051550">
    <property type="entry name" value="SCF-Subunits/Alg-Epimerases"/>
</dbReference>
<feature type="domain" description="Carbohydrate-binding/sugar hydrolysis" evidence="4">
    <location>
        <begin position="79"/>
        <end position="217"/>
    </location>
</feature>
<dbReference type="SUPFAM" id="SSF51126">
    <property type="entry name" value="Pectin lyase-like"/>
    <property type="match status" value="2"/>
</dbReference>
<proteinExistence type="predicted"/>
<dbReference type="RefSeq" id="WP_316965412.1">
    <property type="nucleotide sequence ID" value="NZ_JARFPK010000001.1"/>
</dbReference>
<dbReference type="PANTHER" id="PTHR22990">
    <property type="entry name" value="F-BOX ONLY PROTEIN"/>
    <property type="match status" value="1"/>
</dbReference>
<sequence length="563" mass="60871">MARSIIIIMFLLLASSPSSQAATITVGQEGSDFHRIEAALSSADPGDVIEVASGEYLVNLNITTPRIVLRGVDTGGGIPVLRAGMSTAEIERTYPGLTWMVQMTGGTAVAIRADFVTVENFVITGASSQKPYDTGEHYDVIGNAGIRVYSDFNTIANNTFEGNELTGIGLLNSSNNQILNNTIRDVRYGHGIYLHNSHNNNIEGNDLLSNYNGIELQWCDSNTIQDNEIRDSVIDGIRAFSCNFTFITYNIITRNGHESELGSNWNGISLVGSMNLVANNVISFNRNDGIYLNSIFWEYCSEPPCGAEESYENLIIGNRIQGNGKDGVHLSKTWKNKIIDNNVTENHGKGINLEESNNNTIDLNNVTKNDHGIYLDRSNFTMVKNNTIAEGEKAGIYLWSAVGASMDNNTLLDNTAGLVLAESSERNVFIRNNVTNSTEGINISGGSDENHILQNRLRSCDIGVILAGAGRNAVSGNEIADGLLGISLDVYSTGNSISGNDLSTNVEVARDEGDNRWDDGSRGNYYGPGLCEDADGDGICDGPWSIPGRGNGDRFPLSRPISI</sequence>
<evidence type="ECO:0000256" key="3">
    <source>
        <dbReference type="ARBA" id="ARBA00022786"/>
    </source>
</evidence>
<keyword evidence="3" id="KW-0833">Ubl conjugation pathway</keyword>
<dbReference type="EMBL" id="JARFPK010000001">
    <property type="protein sequence ID" value="MDF0589653.1"/>
    <property type="molecule type" value="Genomic_DNA"/>
</dbReference>
<dbReference type="Proteomes" id="UP001220010">
    <property type="component" value="Unassembled WGS sequence"/>
</dbReference>
<dbReference type="InterPro" id="IPR022441">
    <property type="entry name" value="Para_beta_helix_rpt-2"/>
</dbReference>
<evidence type="ECO:0000256" key="2">
    <source>
        <dbReference type="ARBA" id="ARBA00022737"/>
    </source>
</evidence>
<name>A0ABT5X4L9_9EURY</name>